<evidence type="ECO:0008006" key="3">
    <source>
        <dbReference type="Google" id="ProtNLM"/>
    </source>
</evidence>
<proteinExistence type="predicted"/>
<dbReference type="PANTHER" id="PTHR42085:SF2">
    <property type="entry name" value="F-BOX DOMAIN-CONTAINING PROTEIN"/>
    <property type="match status" value="1"/>
</dbReference>
<organism evidence="1 2">
    <name type="scientific">Orbilia blumenaviensis</name>
    <dbReference type="NCBI Taxonomy" id="1796055"/>
    <lineage>
        <taxon>Eukaryota</taxon>
        <taxon>Fungi</taxon>
        <taxon>Dikarya</taxon>
        <taxon>Ascomycota</taxon>
        <taxon>Pezizomycotina</taxon>
        <taxon>Orbiliomycetes</taxon>
        <taxon>Orbiliales</taxon>
        <taxon>Orbiliaceae</taxon>
        <taxon>Orbilia</taxon>
    </lineage>
</organism>
<protein>
    <recommendedName>
        <fullName evidence="3">F-box domain-containing protein</fullName>
    </recommendedName>
</protein>
<dbReference type="AlphaFoldDB" id="A0AAV9V3V9"/>
<comment type="caution">
    <text evidence="1">The sequence shown here is derived from an EMBL/GenBank/DDBJ whole genome shotgun (WGS) entry which is preliminary data.</text>
</comment>
<reference evidence="1 2" key="1">
    <citation type="submission" date="2019-10" db="EMBL/GenBank/DDBJ databases">
        <authorList>
            <person name="Palmer J.M."/>
        </authorList>
    </citation>
    <scope>NUCLEOTIDE SEQUENCE [LARGE SCALE GENOMIC DNA]</scope>
    <source>
        <strain evidence="1 2">TWF730</strain>
    </source>
</reference>
<dbReference type="Proteomes" id="UP001373714">
    <property type="component" value="Unassembled WGS sequence"/>
</dbReference>
<dbReference type="PANTHER" id="PTHR42085">
    <property type="entry name" value="F-BOX DOMAIN-CONTAINING PROTEIN"/>
    <property type="match status" value="1"/>
</dbReference>
<keyword evidence="2" id="KW-1185">Reference proteome</keyword>
<evidence type="ECO:0000313" key="2">
    <source>
        <dbReference type="Proteomes" id="UP001373714"/>
    </source>
</evidence>
<sequence>MPNSIINSRLHFLNLPRELRDHIYAYLLITPPTLVRNQTYTPVPDVPQTTQIRSSYRIRCKNLSVLRVNRQVHAEASEAFYKRNVWPIRMVLSLGCAQPVDCSYNLYATYEAPWEEVAYGTVSDGGANNGAGRFFDAERFYSTSNTGPLQPKEAIQGKKPGLYPAKRYRKFLRRVKMEIIDLRFHEVPRETEPGITGEFEEEYADAARSLILPFMGRLKALLEPAGGKVRVNIRLLGDWRHRSTVDREPAHDAMSLETIWPLLHGGWKTQLQTGFDHGEQRRYRDGILGRCEEYESFEKSRILGFEGVDVAGDCYFARVRGRVKLLRNGMLYDCCYGCDKRILDAVVKSTRVIRIG</sequence>
<gene>
    <name evidence="1" type="ORF">TWF730_008555</name>
</gene>
<dbReference type="InterPro" id="IPR038883">
    <property type="entry name" value="AN11006-like"/>
</dbReference>
<dbReference type="EMBL" id="JAVHNS010000005">
    <property type="protein sequence ID" value="KAK6354139.1"/>
    <property type="molecule type" value="Genomic_DNA"/>
</dbReference>
<accession>A0AAV9V3V9</accession>
<name>A0AAV9V3V9_9PEZI</name>
<evidence type="ECO:0000313" key="1">
    <source>
        <dbReference type="EMBL" id="KAK6354139.1"/>
    </source>
</evidence>